<evidence type="ECO:0000256" key="2">
    <source>
        <dbReference type="ARBA" id="ARBA00009638"/>
    </source>
</evidence>
<dbReference type="Pfam" id="PF01926">
    <property type="entry name" value="MMR_HSR1"/>
    <property type="match status" value="1"/>
</dbReference>
<proteinExistence type="inferred from homology"/>
<keyword evidence="9 10" id="KW-0131">Cell cycle</keyword>
<dbReference type="CDD" id="cd01876">
    <property type="entry name" value="YihA_EngB"/>
    <property type="match status" value="1"/>
</dbReference>
<sequence>MDNISLFNKAAAAAAFETSAYVPSQLIPSDKPEIVFSGKSNVGKSSMINRLVSRKGLAKVSSEPGKTASINFYDCGFFRLVDLPGYGYAKVSKKDKEKWSELIEGYFGQNRNIKLVVQLVDVRREPSQDDVLMLDYLTQNNLPFVVALTKTDKLKATQLAKRKIEVPKELSFCSPKIIFTSADNGMGIDELKSEIVHACYKNNLEDGE</sequence>
<evidence type="ECO:0000256" key="7">
    <source>
        <dbReference type="ARBA" id="ARBA00023134"/>
    </source>
</evidence>
<accession>A0A078KSU8</accession>
<dbReference type="InterPro" id="IPR005225">
    <property type="entry name" value="Small_GTP-bd"/>
</dbReference>
<feature type="domain" description="EngB-type G" evidence="11">
    <location>
        <begin position="30"/>
        <end position="201"/>
    </location>
</feature>
<evidence type="ECO:0000256" key="6">
    <source>
        <dbReference type="ARBA" id="ARBA00022842"/>
    </source>
</evidence>
<dbReference type="HAMAP" id="MF_00321">
    <property type="entry name" value="GTPase_EngB"/>
    <property type="match status" value="1"/>
</dbReference>
<dbReference type="PANTHER" id="PTHR11649">
    <property type="entry name" value="MSS1/TRME-RELATED GTP-BINDING PROTEIN"/>
    <property type="match status" value="1"/>
</dbReference>
<keyword evidence="5 10" id="KW-0547">Nucleotide-binding</keyword>
<keyword evidence="3 10" id="KW-0132">Cell division</keyword>
<dbReference type="PATRIC" id="fig|29343.3.peg.1187"/>
<dbReference type="HOGENOM" id="CLU_033732_3_0_9"/>
<keyword evidence="4" id="KW-0479">Metal-binding</keyword>
<evidence type="ECO:0000256" key="3">
    <source>
        <dbReference type="ARBA" id="ARBA00022618"/>
    </source>
</evidence>
<evidence type="ECO:0000256" key="5">
    <source>
        <dbReference type="ARBA" id="ARBA00022741"/>
    </source>
</evidence>
<dbReference type="OrthoDB" id="9804921at2"/>
<name>A0A078KSU8_9FIRM</name>
<keyword evidence="8 10" id="KW-0717">Septation</keyword>
<dbReference type="InterPro" id="IPR027417">
    <property type="entry name" value="P-loop_NTPase"/>
</dbReference>
<gene>
    <name evidence="10" type="primary">engB</name>
    <name evidence="12" type="ORF">CCDG5_1128</name>
</gene>
<dbReference type="STRING" id="29343.CCDG5_1128"/>
<dbReference type="NCBIfam" id="TIGR03598">
    <property type="entry name" value="GTPase_YsxC"/>
    <property type="match status" value="1"/>
</dbReference>
<dbReference type="AlphaFoldDB" id="A0A078KSU8"/>
<dbReference type="Proteomes" id="UP000032431">
    <property type="component" value="Chromosome I"/>
</dbReference>
<evidence type="ECO:0000313" key="12">
    <source>
        <dbReference type="EMBL" id="CDZ24245.1"/>
    </source>
</evidence>
<comment type="cofactor">
    <cofactor evidence="1">
        <name>Mg(2+)</name>
        <dbReference type="ChEBI" id="CHEBI:18420"/>
    </cofactor>
</comment>
<evidence type="ECO:0000313" key="13">
    <source>
        <dbReference type="Proteomes" id="UP000032431"/>
    </source>
</evidence>
<dbReference type="PANTHER" id="PTHR11649:SF13">
    <property type="entry name" value="ENGB-TYPE G DOMAIN-CONTAINING PROTEIN"/>
    <property type="match status" value="1"/>
</dbReference>
<organism evidence="12 13">
    <name type="scientific">[Clostridium] cellulosi</name>
    <dbReference type="NCBI Taxonomy" id="29343"/>
    <lineage>
        <taxon>Bacteria</taxon>
        <taxon>Bacillati</taxon>
        <taxon>Bacillota</taxon>
        <taxon>Clostridia</taxon>
        <taxon>Eubacteriales</taxon>
        <taxon>Oscillospiraceae</taxon>
        <taxon>Oscillospiraceae incertae sedis</taxon>
    </lineage>
</organism>
<dbReference type="GO" id="GO:0000917">
    <property type="term" value="P:division septum assembly"/>
    <property type="evidence" value="ECO:0007669"/>
    <property type="project" value="UniProtKB-KW"/>
</dbReference>
<comment type="similarity">
    <text evidence="2 10">Belongs to the TRAFAC class TrmE-Era-EngA-EngB-Septin-like GTPase superfamily. EngB GTPase family.</text>
</comment>
<dbReference type="KEGG" id="ccel:CCDG5_1128"/>
<dbReference type="GO" id="GO:0005525">
    <property type="term" value="F:GTP binding"/>
    <property type="evidence" value="ECO:0007669"/>
    <property type="project" value="UniProtKB-UniRule"/>
</dbReference>
<dbReference type="InterPro" id="IPR006073">
    <property type="entry name" value="GTP-bd"/>
</dbReference>
<dbReference type="GO" id="GO:0046872">
    <property type="term" value="F:metal ion binding"/>
    <property type="evidence" value="ECO:0007669"/>
    <property type="project" value="UniProtKB-KW"/>
</dbReference>
<dbReference type="InterPro" id="IPR019987">
    <property type="entry name" value="GTP-bd_ribosome_bio_YsxC"/>
</dbReference>
<keyword evidence="13" id="KW-1185">Reference proteome</keyword>
<comment type="function">
    <text evidence="10">Necessary for normal cell division and for the maintenance of normal septation.</text>
</comment>
<keyword evidence="7 10" id="KW-0342">GTP-binding</keyword>
<keyword evidence="6" id="KW-0460">Magnesium</keyword>
<evidence type="ECO:0000256" key="10">
    <source>
        <dbReference type="HAMAP-Rule" id="MF_00321"/>
    </source>
</evidence>
<evidence type="ECO:0000256" key="8">
    <source>
        <dbReference type="ARBA" id="ARBA00023210"/>
    </source>
</evidence>
<evidence type="ECO:0000256" key="9">
    <source>
        <dbReference type="ARBA" id="ARBA00023306"/>
    </source>
</evidence>
<dbReference type="NCBIfam" id="TIGR00231">
    <property type="entry name" value="small_GTP"/>
    <property type="match status" value="1"/>
</dbReference>
<reference evidence="13" key="1">
    <citation type="submission" date="2014-07" db="EMBL/GenBank/DDBJ databases">
        <authorList>
            <person name="Wibberg D."/>
        </authorList>
    </citation>
    <scope>NUCLEOTIDE SEQUENCE [LARGE SCALE GENOMIC DNA]</scope>
    <source>
        <strain evidence="13">DG5</strain>
    </source>
</reference>
<dbReference type="PROSITE" id="PS51706">
    <property type="entry name" value="G_ENGB"/>
    <property type="match status" value="1"/>
</dbReference>
<dbReference type="EMBL" id="LM995447">
    <property type="protein sequence ID" value="CDZ24245.1"/>
    <property type="molecule type" value="Genomic_DNA"/>
</dbReference>
<dbReference type="InterPro" id="IPR030393">
    <property type="entry name" value="G_ENGB_dom"/>
</dbReference>
<dbReference type="SUPFAM" id="SSF52540">
    <property type="entry name" value="P-loop containing nucleoside triphosphate hydrolases"/>
    <property type="match status" value="1"/>
</dbReference>
<evidence type="ECO:0000256" key="4">
    <source>
        <dbReference type="ARBA" id="ARBA00022723"/>
    </source>
</evidence>
<evidence type="ECO:0000259" key="11">
    <source>
        <dbReference type="PROSITE" id="PS51706"/>
    </source>
</evidence>
<protein>
    <recommendedName>
        <fullName evidence="10">Probable GTP-binding protein EngB</fullName>
    </recommendedName>
</protein>
<dbReference type="Gene3D" id="3.40.50.300">
    <property type="entry name" value="P-loop containing nucleotide triphosphate hydrolases"/>
    <property type="match status" value="1"/>
</dbReference>
<evidence type="ECO:0000256" key="1">
    <source>
        <dbReference type="ARBA" id="ARBA00001946"/>
    </source>
</evidence>